<feature type="domain" description="DUF1559" evidence="2">
    <location>
        <begin position="4"/>
        <end position="218"/>
    </location>
</feature>
<evidence type="ECO:0000256" key="1">
    <source>
        <dbReference type="SAM" id="MobiDB-lite"/>
    </source>
</evidence>
<feature type="compositionally biased region" description="Low complexity" evidence="1">
    <location>
        <begin position="38"/>
        <end position="55"/>
    </location>
</feature>
<dbReference type="PANTHER" id="PTHR30093:SF2">
    <property type="entry name" value="TYPE II SECRETION SYSTEM PROTEIN H"/>
    <property type="match status" value="1"/>
</dbReference>
<dbReference type="Pfam" id="PF07596">
    <property type="entry name" value="SBP_bac_10"/>
    <property type="match status" value="1"/>
</dbReference>
<protein>
    <recommendedName>
        <fullName evidence="2">DUF1559 domain-containing protein</fullName>
    </recommendedName>
</protein>
<accession>A0A5C6A871</accession>
<dbReference type="InterPro" id="IPR011453">
    <property type="entry name" value="DUF1559"/>
</dbReference>
<keyword evidence="4" id="KW-1185">Reference proteome</keyword>
<dbReference type="PANTHER" id="PTHR30093">
    <property type="entry name" value="GENERAL SECRETION PATHWAY PROTEIN G"/>
    <property type="match status" value="1"/>
</dbReference>
<reference evidence="3 4" key="1">
    <citation type="submission" date="2019-02" db="EMBL/GenBank/DDBJ databases">
        <title>Deep-cultivation of Planctomycetes and their phenomic and genomic characterization uncovers novel biology.</title>
        <authorList>
            <person name="Wiegand S."/>
            <person name="Jogler M."/>
            <person name="Boedeker C."/>
            <person name="Pinto D."/>
            <person name="Vollmers J."/>
            <person name="Rivas-Marin E."/>
            <person name="Kohn T."/>
            <person name="Peeters S.H."/>
            <person name="Heuer A."/>
            <person name="Rast P."/>
            <person name="Oberbeckmann S."/>
            <person name="Bunk B."/>
            <person name="Jeske O."/>
            <person name="Meyerdierks A."/>
            <person name="Storesund J.E."/>
            <person name="Kallscheuer N."/>
            <person name="Luecker S."/>
            <person name="Lage O.M."/>
            <person name="Pohl T."/>
            <person name="Merkel B.J."/>
            <person name="Hornburger P."/>
            <person name="Mueller R.-W."/>
            <person name="Bruemmer F."/>
            <person name="Labrenz M."/>
            <person name="Spormann A.M."/>
            <person name="Op Den Camp H."/>
            <person name="Overmann J."/>
            <person name="Amann R."/>
            <person name="Jetten M.S.M."/>
            <person name="Mascher T."/>
            <person name="Medema M.H."/>
            <person name="Devos D.P."/>
            <person name="Kaster A.-K."/>
            <person name="Ovreas L."/>
            <person name="Rohde M."/>
            <person name="Galperin M.Y."/>
            <person name="Jogler C."/>
        </authorList>
    </citation>
    <scope>NUCLEOTIDE SEQUENCE [LARGE SCALE GENOMIC DNA]</scope>
    <source>
        <strain evidence="3 4">Pla100</strain>
    </source>
</reference>
<proteinExistence type="predicted"/>
<dbReference type="InterPro" id="IPR027558">
    <property type="entry name" value="Pre_pil_HX9DG_C"/>
</dbReference>
<dbReference type="AlphaFoldDB" id="A0A5C6A871"/>
<evidence type="ECO:0000259" key="2">
    <source>
        <dbReference type="Pfam" id="PF07596"/>
    </source>
</evidence>
<gene>
    <name evidence="3" type="ORF">Pla100_31560</name>
</gene>
<evidence type="ECO:0000313" key="4">
    <source>
        <dbReference type="Proteomes" id="UP000316213"/>
    </source>
</evidence>
<organism evidence="3 4">
    <name type="scientific">Neorhodopirellula pilleata</name>
    <dbReference type="NCBI Taxonomy" id="2714738"/>
    <lineage>
        <taxon>Bacteria</taxon>
        <taxon>Pseudomonadati</taxon>
        <taxon>Planctomycetota</taxon>
        <taxon>Planctomycetia</taxon>
        <taxon>Pirellulales</taxon>
        <taxon>Pirellulaceae</taxon>
        <taxon>Neorhodopirellula</taxon>
    </lineage>
</organism>
<dbReference type="Proteomes" id="UP000316213">
    <property type="component" value="Unassembled WGS sequence"/>
</dbReference>
<dbReference type="EMBL" id="SJPM01000006">
    <property type="protein sequence ID" value="TWT95515.1"/>
    <property type="molecule type" value="Genomic_DNA"/>
</dbReference>
<feature type="region of interest" description="Disordered" evidence="1">
    <location>
        <begin position="1"/>
        <end position="55"/>
    </location>
</feature>
<comment type="caution">
    <text evidence="3">The sequence shown here is derived from an EMBL/GenBank/DDBJ whole genome shotgun (WGS) entry which is preliminary data.</text>
</comment>
<name>A0A5C6A871_9BACT</name>
<sequence>MTNIPTLRCPSDPGSGLPGHGRTNYGACLGDTSFGSDSGHQPGNGNQQSSGQAQNQRASCRGVFVPCKDSKFRDILDGLANTIAAGELATDLGDRDKRTHFARINIHASPIPGGTNAWAAGGATFCEQWVDAQRPQFWQVGGGIQLHGGAEDRRGMKWAFGRPNYSGVLTILPPNRELCGRSHVHLESIAPPSSRHQGGCHVLMADGAVKFVTDSIEAGNSDSPMVTRHGATLEPGVISPFGLWGALGTRASKETIEEEL</sequence>
<dbReference type="NCBIfam" id="TIGR04294">
    <property type="entry name" value="pre_pil_HX9DG"/>
    <property type="match status" value="1"/>
</dbReference>
<evidence type="ECO:0000313" key="3">
    <source>
        <dbReference type="EMBL" id="TWT95515.1"/>
    </source>
</evidence>